<dbReference type="KEGG" id="mtc:MT1602"/>
<sequence length="95" mass="9808">MLGGHRAGSRFVIAAVLVLQHLAVVSNRAYPHGSVVVEMPDFAAAAGKLEVVVGKAFVVALDVVIAVNHVPAGRFLLREVRSGRDHSPASSGAGT</sequence>
<proteinExistence type="predicted"/>
<gene>
    <name evidence="1" type="ordered locus">MT1602</name>
</gene>
<protein>
    <submittedName>
        <fullName evidence="1">Uncharacterized protein</fullName>
    </submittedName>
</protein>
<dbReference type="AlphaFoldDB" id="Q8VK03"/>
<keyword evidence="2" id="KW-1185">Reference proteome</keyword>
<evidence type="ECO:0000313" key="2">
    <source>
        <dbReference type="Proteomes" id="UP000001020"/>
    </source>
</evidence>
<dbReference type="EMBL" id="AE000516">
    <property type="protein sequence ID" value="AAK45869.1"/>
    <property type="molecule type" value="Genomic_DNA"/>
</dbReference>
<evidence type="ECO:0000313" key="1">
    <source>
        <dbReference type="EMBL" id="AAK45869.1"/>
    </source>
</evidence>
<dbReference type="HOGENOM" id="CLU_2369858_0_0_11"/>
<dbReference type="Proteomes" id="UP000001020">
    <property type="component" value="Chromosome"/>
</dbReference>
<reference evidence="1 2" key="1">
    <citation type="journal article" date="2002" name="J. Bacteriol.">
        <title>Whole-genome comparison of Mycobacterium tuberculosis clinical and laboratory strains.</title>
        <authorList>
            <person name="Fleischmann R.D."/>
            <person name="Alland D."/>
            <person name="Eisen J.A."/>
            <person name="Carpenter L."/>
            <person name="White O."/>
            <person name="Peterson J."/>
            <person name="DeBoy R."/>
            <person name="Dodson R."/>
            <person name="Gwinn M."/>
            <person name="Haft D."/>
            <person name="Hickey E."/>
            <person name="Kolonay J.F."/>
            <person name="Nelson W.C."/>
            <person name="Umayam L.A."/>
            <person name="Ermolaeva M."/>
            <person name="Salzberg S.L."/>
            <person name="Delcher A."/>
            <person name="Utterback T."/>
            <person name="Weidman J."/>
            <person name="Khouri H."/>
            <person name="Gill J."/>
            <person name="Mikula A."/>
            <person name="Bishai W."/>
            <person name="Jacobs Jr W.R.Jr."/>
            <person name="Venter J.C."/>
            <person name="Fraser C.M."/>
        </authorList>
    </citation>
    <scope>NUCLEOTIDE SEQUENCE [LARGE SCALE GENOMIC DNA]</scope>
    <source>
        <strain evidence="2">CDC 1551 / Oshkosh</strain>
    </source>
</reference>
<organism evidence="1 2">
    <name type="scientific">Mycobacterium tuberculosis (strain CDC 1551 / Oshkosh)</name>
    <dbReference type="NCBI Taxonomy" id="83331"/>
    <lineage>
        <taxon>Bacteria</taxon>
        <taxon>Bacillati</taxon>
        <taxon>Actinomycetota</taxon>
        <taxon>Actinomycetes</taxon>
        <taxon>Mycobacteriales</taxon>
        <taxon>Mycobacteriaceae</taxon>
        <taxon>Mycobacterium</taxon>
        <taxon>Mycobacterium tuberculosis complex</taxon>
    </lineage>
</organism>
<name>Q8VK03_MYCTO</name>
<accession>Q8VK03</accession>